<dbReference type="STRING" id="77044.A0A1W2TXC3"/>
<dbReference type="PROSITE" id="PS50048">
    <property type="entry name" value="ZN2_CY6_FUNGAL_2"/>
    <property type="match status" value="1"/>
</dbReference>
<evidence type="ECO:0000313" key="5">
    <source>
        <dbReference type="Proteomes" id="UP000054516"/>
    </source>
</evidence>
<dbReference type="PANTHER" id="PTHR31668:SF4">
    <property type="entry name" value="TRANSCRIPTIONAL ACTIVATOR PROTEIN DAL81"/>
    <property type="match status" value="1"/>
</dbReference>
<dbReference type="AlphaFoldDB" id="A0A1W2TXC3"/>
<dbReference type="Gene3D" id="4.10.240.10">
    <property type="entry name" value="Zn(2)-C6 fungal-type DNA-binding domain"/>
    <property type="match status" value="1"/>
</dbReference>
<name>A0A1W2TXC3_ROSNE</name>
<dbReference type="InterPro" id="IPR036864">
    <property type="entry name" value="Zn2-C6_fun-type_DNA-bd_sf"/>
</dbReference>
<dbReference type="CDD" id="cd00067">
    <property type="entry name" value="GAL4"/>
    <property type="match status" value="1"/>
</dbReference>
<dbReference type="GO" id="GO:0008270">
    <property type="term" value="F:zinc ion binding"/>
    <property type="evidence" value="ECO:0007669"/>
    <property type="project" value="InterPro"/>
</dbReference>
<dbReference type="PANTHER" id="PTHR31668">
    <property type="entry name" value="GLUCOSE TRANSPORT TRANSCRIPTION REGULATOR RGT1-RELATED-RELATED"/>
    <property type="match status" value="1"/>
</dbReference>
<dbReference type="GO" id="GO:0000981">
    <property type="term" value="F:DNA-binding transcription factor activity, RNA polymerase II-specific"/>
    <property type="evidence" value="ECO:0007669"/>
    <property type="project" value="InterPro"/>
</dbReference>
<feature type="domain" description="Zn(2)-C6 fungal-type" evidence="3">
    <location>
        <begin position="17"/>
        <end position="50"/>
    </location>
</feature>
<evidence type="ECO:0000259" key="3">
    <source>
        <dbReference type="PROSITE" id="PS50048"/>
    </source>
</evidence>
<organism evidence="4">
    <name type="scientific">Rosellinia necatrix</name>
    <name type="common">White root-rot fungus</name>
    <dbReference type="NCBI Taxonomy" id="77044"/>
    <lineage>
        <taxon>Eukaryota</taxon>
        <taxon>Fungi</taxon>
        <taxon>Dikarya</taxon>
        <taxon>Ascomycota</taxon>
        <taxon>Pezizomycotina</taxon>
        <taxon>Sordariomycetes</taxon>
        <taxon>Xylariomycetidae</taxon>
        <taxon>Xylariales</taxon>
        <taxon>Xylariaceae</taxon>
        <taxon>Rosellinia</taxon>
    </lineage>
</organism>
<sequence length="523" mass="57309">MAPPRNGTTAETPMRQSCDRCHSQKLRCPRGNANSGACDRCLRKGARCVYSFSLPKGRPSVYNITDKPESSATRSRAGATTPSDRPAKALVTPVLIPVEPQDESADIYADFGAGLGQNAAGCTHPSAESDSSFEQPTEQDIDVFADARQPLGGLAWDGTQLHGSWSNTAHNQSPHTIIDPLQMMDTTSHLASNPALPDWGGPFDNGASNYTTARRAVHSLPDIQVHQHFGRAGVRRHNSLNNGNANDGDDASKIIILQLSQLMTRFSRLQRLSYDLASTMDSSYQTNDWNKVHEKSLVDDTTFQSVSEWLVSDPDDLNQTIPKQIQYSRFTRSSEEGTTSNVLCRLFSASHDLLDALGRLQTHIRTNPTVLSVTPDSTPPAISCIGATCSKLDAGSPPYSYPPGDHPNCVIRHMAVACYTMLLNIYVSVLNTLEYDAHARRHMNGAALGDIRLASVVQLCIYLADRQYKAMDSYLSVQDSTQALWREILISGCDPASAAAEEDMRNLKVEVEQRLARLQQVLH</sequence>
<dbReference type="InterPro" id="IPR050797">
    <property type="entry name" value="Carb_Metab_Trans_Reg"/>
</dbReference>
<dbReference type="OrthoDB" id="4330117at2759"/>
<dbReference type="SMART" id="SM00066">
    <property type="entry name" value="GAL4"/>
    <property type="match status" value="1"/>
</dbReference>
<dbReference type="Pfam" id="PF00172">
    <property type="entry name" value="Zn_clus"/>
    <property type="match status" value="1"/>
</dbReference>
<feature type="compositionally biased region" description="Polar residues" evidence="2">
    <location>
        <begin position="70"/>
        <end position="83"/>
    </location>
</feature>
<reference evidence="4" key="1">
    <citation type="submission" date="2016-03" db="EMBL/GenBank/DDBJ databases">
        <title>Draft genome sequence of Rosellinia necatrix.</title>
        <authorList>
            <person name="Kanematsu S."/>
        </authorList>
    </citation>
    <scope>NUCLEOTIDE SEQUENCE [LARGE SCALE GENOMIC DNA]</scope>
    <source>
        <strain evidence="4">W97</strain>
    </source>
</reference>
<dbReference type="SUPFAM" id="SSF57701">
    <property type="entry name" value="Zn2/Cys6 DNA-binding domain"/>
    <property type="match status" value="1"/>
</dbReference>
<dbReference type="InterPro" id="IPR001138">
    <property type="entry name" value="Zn2Cys6_DnaBD"/>
</dbReference>
<dbReference type="GO" id="GO:0001080">
    <property type="term" value="P:nitrogen catabolite activation of transcription from RNA polymerase II promoter"/>
    <property type="evidence" value="ECO:0007669"/>
    <property type="project" value="TreeGrafter"/>
</dbReference>
<dbReference type="Proteomes" id="UP000054516">
    <property type="component" value="Unassembled WGS sequence"/>
</dbReference>
<keyword evidence="5" id="KW-1185">Reference proteome</keyword>
<dbReference type="EMBL" id="DF977566">
    <property type="protein sequence ID" value="GAP93356.2"/>
    <property type="molecule type" value="Genomic_DNA"/>
</dbReference>
<proteinExistence type="predicted"/>
<dbReference type="GO" id="GO:0005634">
    <property type="term" value="C:nucleus"/>
    <property type="evidence" value="ECO:0007669"/>
    <property type="project" value="TreeGrafter"/>
</dbReference>
<dbReference type="GO" id="GO:0003677">
    <property type="term" value="F:DNA binding"/>
    <property type="evidence" value="ECO:0007669"/>
    <property type="project" value="UniProtKB-KW"/>
</dbReference>
<dbReference type="PROSITE" id="PS00463">
    <property type="entry name" value="ZN2_CY6_FUNGAL_1"/>
    <property type="match status" value="1"/>
</dbReference>
<accession>A0A1W2TXC3</accession>
<dbReference type="OMA" id="TESAFDW"/>
<keyword evidence="1" id="KW-0539">Nucleus</keyword>
<evidence type="ECO:0000256" key="1">
    <source>
        <dbReference type="ARBA" id="ARBA00023242"/>
    </source>
</evidence>
<keyword evidence="4" id="KW-0238">DNA-binding</keyword>
<evidence type="ECO:0000256" key="2">
    <source>
        <dbReference type="SAM" id="MobiDB-lite"/>
    </source>
</evidence>
<protein>
    <submittedName>
        <fullName evidence="4">Putative Zn-C6 fungal-type DNA-binding domain protein</fullName>
    </submittedName>
</protein>
<feature type="region of interest" description="Disordered" evidence="2">
    <location>
        <begin position="59"/>
        <end position="85"/>
    </location>
</feature>
<evidence type="ECO:0000313" key="4">
    <source>
        <dbReference type="EMBL" id="GAP93356.2"/>
    </source>
</evidence>
<gene>
    <name evidence="4" type="ORF">SAMD00023353_12100080</name>
</gene>